<dbReference type="PANTHER" id="PTHR43822:SF2">
    <property type="entry name" value="HOMOACONITASE, MITOCHONDRIAL"/>
    <property type="match status" value="1"/>
</dbReference>
<dbReference type="Pfam" id="PF00694">
    <property type="entry name" value="Aconitase_C"/>
    <property type="match status" value="1"/>
</dbReference>
<feature type="domain" description="Aconitase/3-isopropylmalate dehydratase large subunit alpha/beta/alpha" evidence="12">
    <location>
        <begin position="274"/>
        <end position="396"/>
    </location>
</feature>
<dbReference type="Gene3D" id="3.20.19.10">
    <property type="entry name" value="Aconitase, domain 4"/>
    <property type="match status" value="1"/>
</dbReference>
<dbReference type="SUPFAM" id="SSF52016">
    <property type="entry name" value="LeuD/IlvD-like"/>
    <property type="match status" value="1"/>
</dbReference>
<reference evidence="15" key="3">
    <citation type="submission" date="2023-01" db="EMBL/GenBank/DDBJ databases">
        <title>Human gut microbiome strain richness.</title>
        <authorList>
            <person name="Chen-Liaw A."/>
        </authorList>
    </citation>
    <scope>NUCLEOTIDE SEQUENCE</scope>
    <source>
        <strain evidence="15">RTP21484st1_B7_RTP21484_190118</strain>
    </source>
</reference>
<dbReference type="Proteomes" id="UP000283426">
    <property type="component" value="Unassembled WGS sequence"/>
</dbReference>
<evidence type="ECO:0000256" key="6">
    <source>
        <dbReference type="ARBA" id="ARBA00023004"/>
    </source>
</evidence>
<accession>A0A1Y3YGZ8</accession>
<dbReference type="GeneID" id="61274163"/>
<dbReference type="PANTHER" id="PTHR43822">
    <property type="entry name" value="HOMOACONITASE, MITOCHONDRIAL-RELATED"/>
    <property type="match status" value="1"/>
</dbReference>
<dbReference type="InterPro" id="IPR018136">
    <property type="entry name" value="Aconitase_4Fe-4S_BS"/>
</dbReference>
<protein>
    <recommendedName>
        <fullName evidence="4">Aconitate hydratase A</fullName>
        <ecNumber evidence="3">4.2.1.3</ecNumber>
    </recommendedName>
    <alternativeName>
        <fullName evidence="11">Iron-responsive protein-like</fullName>
    </alternativeName>
    <alternativeName>
        <fullName evidence="10">RNA-binding protein</fullName>
    </alternativeName>
</protein>
<dbReference type="InterPro" id="IPR015928">
    <property type="entry name" value="Aconitase/3IPM_dehydase_swvl"/>
</dbReference>
<dbReference type="InterPro" id="IPR015931">
    <property type="entry name" value="Acnase/IPM_dHydase_lsu_aba_1/3"/>
</dbReference>
<dbReference type="Proteomes" id="UP000284243">
    <property type="component" value="Unassembled WGS sequence"/>
</dbReference>
<dbReference type="GO" id="GO:0051536">
    <property type="term" value="F:iron-sulfur cluster binding"/>
    <property type="evidence" value="ECO:0007669"/>
    <property type="project" value="UniProtKB-KW"/>
</dbReference>
<dbReference type="EMBL" id="QSCO01000047">
    <property type="protein sequence ID" value="RGY02541.1"/>
    <property type="molecule type" value="Genomic_DNA"/>
</dbReference>
<evidence type="ECO:0000313" key="18">
    <source>
        <dbReference type="EMBL" id="RGY02541.1"/>
    </source>
</evidence>
<evidence type="ECO:0000259" key="13">
    <source>
        <dbReference type="Pfam" id="PF00694"/>
    </source>
</evidence>
<dbReference type="PROSITE" id="PS01244">
    <property type="entry name" value="ACONITASE_2"/>
    <property type="match status" value="1"/>
</dbReference>
<reference evidence="19 20" key="1">
    <citation type="submission" date="2018-08" db="EMBL/GenBank/DDBJ databases">
        <title>A genome reference for cultivated species of the human gut microbiota.</title>
        <authorList>
            <person name="Zou Y."/>
            <person name="Xue W."/>
            <person name="Luo G."/>
        </authorList>
    </citation>
    <scope>NUCLEOTIDE SEQUENCE [LARGE SCALE GENOMIC DNA]</scope>
    <source>
        <strain evidence="17 19">AF14-6AC</strain>
        <strain evidence="16 20">AF16-14</strain>
        <strain evidence="18 21">OF03-11</strain>
    </source>
</reference>
<evidence type="ECO:0000313" key="21">
    <source>
        <dbReference type="Proteomes" id="UP000284434"/>
    </source>
</evidence>
<keyword evidence="5" id="KW-0479">Metal-binding</keyword>
<dbReference type="Proteomes" id="UP001199750">
    <property type="component" value="Unassembled WGS sequence"/>
</dbReference>
<dbReference type="PRINTS" id="PR00415">
    <property type="entry name" value="ACONITASE"/>
</dbReference>
<evidence type="ECO:0000256" key="11">
    <source>
        <dbReference type="ARBA" id="ARBA00031977"/>
    </source>
</evidence>
<comment type="cofactor">
    <cofactor evidence="1">
        <name>[4Fe-4S] cluster</name>
        <dbReference type="ChEBI" id="CHEBI:49883"/>
    </cofactor>
</comment>
<evidence type="ECO:0000256" key="3">
    <source>
        <dbReference type="ARBA" id="ARBA00012926"/>
    </source>
</evidence>
<evidence type="ECO:0000313" key="19">
    <source>
        <dbReference type="Proteomes" id="UP000283426"/>
    </source>
</evidence>
<dbReference type="Proteomes" id="UP000284434">
    <property type="component" value="Unassembled WGS sequence"/>
</dbReference>
<evidence type="ECO:0000256" key="2">
    <source>
        <dbReference type="ARBA" id="ARBA00004717"/>
    </source>
</evidence>
<dbReference type="GO" id="GO:0170034">
    <property type="term" value="P:L-amino acid biosynthetic process"/>
    <property type="evidence" value="ECO:0007669"/>
    <property type="project" value="UniProtKB-ARBA"/>
</dbReference>
<comment type="pathway">
    <text evidence="2">Carbohydrate metabolism; tricarboxylic acid cycle; isocitrate from oxaloacetate: step 2/2.</text>
</comment>
<organism evidence="17 19">
    <name type="scientific">Odoribacter splanchnicus</name>
    <dbReference type="NCBI Taxonomy" id="28118"/>
    <lineage>
        <taxon>Bacteria</taxon>
        <taxon>Pseudomonadati</taxon>
        <taxon>Bacteroidota</taxon>
        <taxon>Bacteroidia</taxon>
        <taxon>Bacteroidales</taxon>
        <taxon>Odoribacteraceae</taxon>
        <taxon>Odoribacter</taxon>
    </lineage>
</organism>
<dbReference type="RefSeq" id="WP_013611218.1">
    <property type="nucleotide sequence ID" value="NZ_CABJFF010000006.1"/>
</dbReference>
<gene>
    <name evidence="17" type="ORF">DWW24_21075</name>
    <name evidence="16" type="ORF">DWW57_18550</name>
    <name evidence="18" type="ORF">DXA53_19620</name>
    <name evidence="14" type="ORF">L0P03_20165</name>
    <name evidence="15" type="ORF">PN645_00990</name>
</gene>
<evidence type="ECO:0000256" key="7">
    <source>
        <dbReference type="ARBA" id="ARBA00023014"/>
    </source>
</evidence>
<dbReference type="Pfam" id="PF00330">
    <property type="entry name" value="Aconitase"/>
    <property type="match status" value="2"/>
</dbReference>
<dbReference type="GO" id="GO:0170038">
    <property type="term" value="P:proteinogenic amino acid biosynthetic process"/>
    <property type="evidence" value="ECO:0007669"/>
    <property type="project" value="UniProtKB-ARBA"/>
</dbReference>
<dbReference type="EMBL" id="JAKNDN010000059">
    <property type="protein sequence ID" value="MCG4962136.1"/>
    <property type="molecule type" value="Genomic_DNA"/>
</dbReference>
<dbReference type="EMBL" id="JAQMRD010000001">
    <property type="protein sequence ID" value="MDB9221577.1"/>
    <property type="molecule type" value="Genomic_DNA"/>
</dbReference>
<reference evidence="14" key="2">
    <citation type="submission" date="2022-01" db="EMBL/GenBank/DDBJ databases">
        <title>Collection of gut derived symbiotic bacterial strains cultured from healthy donors.</title>
        <authorList>
            <person name="Lin H."/>
            <person name="Kohout C."/>
            <person name="Waligurski E."/>
            <person name="Pamer E.G."/>
        </authorList>
    </citation>
    <scope>NUCLEOTIDE SEQUENCE</scope>
    <source>
        <strain evidence="14">DFI.1.149</strain>
    </source>
</reference>
<evidence type="ECO:0000256" key="10">
    <source>
        <dbReference type="ARBA" id="ARBA00031081"/>
    </source>
</evidence>
<dbReference type="InterPro" id="IPR001030">
    <property type="entry name" value="Acoase/IPM_deHydtase_lsu_aba"/>
</dbReference>
<feature type="domain" description="Aconitase A/isopropylmalate dehydratase small subunit swivel" evidence="13">
    <location>
        <begin position="484"/>
        <end position="531"/>
    </location>
</feature>
<dbReference type="Proteomes" id="UP001212263">
    <property type="component" value="Unassembled WGS sequence"/>
</dbReference>
<dbReference type="GO" id="GO:0006099">
    <property type="term" value="P:tricarboxylic acid cycle"/>
    <property type="evidence" value="ECO:0007669"/>
    <property type="project" value="UniProtKB-UniPathway"/>
</dbReference>
<keyword evidence="6" id="KW-0408">Iron</keyword>
<evidence type="ECO:0000259" key="12">
    <source>
        <dbReference type="Pfam" id="PF00330"/>
    </source>
</evidence>
<dbReference type="InterPro" id="IPR000573">
    <property type="entry name" value="AconitaseA/IPMdHydase_ssu_swvl"/>
</dbReference>
<evidence type="ECO:0000256" key="8">
    <source>
        <dbReference type="ARBA" id="ARBA00023239"/>
    </source>
</evidence>
<dbReference type="GO" id="GO:0003994">
    <property type="term" value="F:aconitate hydratase activity"/>
    <property type="evidence" value="ECO:0007669"/>
    <property type="project" value="UniProtKB-EC"/>
</dbReference>
<comment type="caution">
    <text evidence="17">The sequence shown here is derived from an EMBL/GenBank/DDBJ whole genome shotgun (WGS) entry which is preliminary data.</text>
</comment>
<keyword evidence="7" id="KW-0411">Iron-sulfur</keyword>
<dbReference type="InterPro" id="IPR050067">
    <property type="entry name" value="IPM_dehydratase_rel_enz"/>
</dbReference>
<evidence type="ECO:0000313" key="20">
    <source>
        <dbReference type="Proteomes" id="UP000284243"/>
    </source>
</evidence>
<dbReference type="EC" id="4.2.1.3" evidence="3"/>
<dbReference type="OMA" id="LCDADNI"/>
<sequence>MRTFVEKILNAPAGSIVIRRPDIVMSHDNSARIRKIFEEMGGEKLKDAGKLLVVLDRKMTGTTDELIRDYNSIHRFMDEQKVEHFFDCDKGICHEILAGQLKPGGLIVGNDSHTCTAGAFNCMAVGLNKTETAVLWKEGEMWFRVPETIKISLKNRLPEGVYAKDLALWIMGMLREENVAYKSLEFHGEGVPALSIADRMTLANVTAEMGLKSAAFPPDDKLADYFGDYAVQGVWADRDAMYYKEFEVDLAQVIPLVMEVGEINEIKAPGEWGRLEIQQGLIGACASGRLEDLRVVARILDGKKIASGFQLSIVPASREIYLQAIQEGIIDRLVKSGASILGSSCGPCLGSSHMIMADTRRFITTVNSNSMRRLSAIGVEKYVASPATVAMTALTGVLTVEVERTDAKYPYWEMPKVWVTVNEFERRYHNRVWNYGDLNSIACEQLFDEACTYRIAPDNFKAIQPYLLAGLDASFAKNVQVGDLMLGGENFGCGKLLQHAVVGLREAGIKAIIVKSVDRRFFRMAANNGLWIIVAPALVEKYRSGDQIEIDVEDERIFLNREEFKLPFIDAAFTEMIRNGGIY</sequence>
<comment type="catalytic activity">
    <reaction evidence="9">
        <text>citrate = D-threo-isocitrate</text>
        <dbReference type="Rhea" id="RHEA:10336"/>
        <dbReference type="ChEBI" id="CHEBI:15562"/>
        <dbReference type="ChEBI" id="CHEBI:16947"/>
        <dbReference type="EC" id="4.2.1.3"/>
    </reaction>
</comment>
<dbReference type="GO" id="GO:0046872">
    <property type="term" value="F:metal ion binding"/>
    <property type="evidence" value="ECO:0007669"/>
    <property type="project" value="UniProtKB-KW"/>
</dbReference>
<name>A0A1Y3YGZ8_9BACT</name>
<dbReference type="SUPFAM" id="SSF53732">
    <property type="entry name" value="Aconitase iron-sulfur domain"/>
    <property type="match status" value="1"/>
</dbReference>
<dbReference type="Gene3D" id="3.30.499.10">
    <property type="entry name" value="Aconitase, domain 3"/>
    <property type="match status" value="2"/>
</dbReference>
<evidence type="ECO:0000313" key="17">
    <source>
        <dbReference type="EMBL" id="RGV17577.1"/>
    </source>
</evidence>
<dbReference type="EMBL" id="QRYC01000046">
    <property type="protein sequence ID" value="RGU53379.1"/>
    <property type="molecule type" value="Genomic_DNA"/>
</dbReference>
<evidence type="ECO:0000313" key="16">
    <source>
        <dbReference type="EMBL" id="RGU53379.1"/>
    </source>
</evidence>
<dbReference type="InterPro" id="IPR036008">
    <property type="entry name" value="Aconitase_4Fe-4S_dom"/>
</dbReference>
<evidence type="ECO:0000256" key="1">
    <source>
        <dbReference type="ARBA" id="ARBA00001966"/>
    </source>
</evidence>
<dbReference type="AlphaFoldDB" id="A0A1Y3YGZ8"/>
<evidence type="ECO:0000256" key="4">
    <source>
        <dbReference type="ARBA" id="ARBA00019378"/>
    </source>
</evidence>
<evidence type="ECO:0000256" key="9">
    <source>
        <dbReference type="ARBA" id="ARBA00023501"/>
    </source>
</evidence>
<evidence type="ECO:0000256" key="5">
    <source>
        <dbReference type="ARBA" id="ARBA00022723"/>
    </source>
</evidence>
<feature type="domain" description="Aconitase/3-isopropylmalate dehydratase large subunit alpha/beta/alpha" evidence="12">
    <location>
        <begin position="54"/>
        <end position="257"/>
    </location>
</feature>
<keyword evidence="8" id="KW-0456">Lyase</keyword>
<evidence type="ECO:0000313" key="15">
    <source>
        <dbReference type="EMBL" id="MDB9221577.1"/>
    </source>
</evidence>
<evidence type="ECO:0000313" key="14">
    <source>
        <dbReference type="EMBL" id="MCG4962136.1"/>
    </source>
</evidence>
<proteinExistence type="predicted"/>
<dbReference type="UniPathway" id="UPA00223">
    <property type="reaction ID" value="UER00718"/>
</dbReference>
<dbReference type="EMBL" id="QRYW01000068">
    <property type="protein sequence ID" value="RGV17577.1"/>
    <property type="molecule type" value="Genomic_DNA"/>
</dbReference>